<dbReference type="STRING" id="1302659.I858_011735"/>
<sequence length="173" mass="19750">MVHKHIGEPIVKKRLEQPYVGIPIVATVSEQDRVNSLIAELVDWLKTKEIKPAGRPFFRYWCAEGLEKKYKMEVAVPVMRMVTGDARVVGSCIPGGCYVTAIHKGHPDDVEKSLNALEQWALREELNIDKRWEGEAEIWNGRFEFFVPISKEASDWNKWAIEIAFLLTPDDAA</sequence>
<protein>
    <submittedName>
        <fullName evidence="2">Transcriptional regulator</fullName>
    </submittedName>
</protein>
<keyword evidence="3" id="KW-1185">Reference proteome</keyword>
<reference evidence="2" key="1">
    <citation type="submission" date="2016-10" db="EMBL/GenBank/DDBJ databases">
        <authorList>
            <person name="See-Too W.S."/>
        </authorList>
    </citation>
    <scope>NUCLEOTIDE SEQUENCE</scope>
    <source>
        <strain evidence="2">L10.15</strain>
    </source>
</reference>
<dbReference type="Pfam" id="PF06445">
    <property type="entry name" value="GyrI-like"/>
    <property type="match status" value="1"/>
</dbReference>
<dbReference type="AlphaFoldDB" id="A0A1B1S373"/>
<evidence type="ECO:0000259" key="1">
    <source>
        <dbReference type="SMART" id="SM00871"/>
    </source>
</evidence>
<organism evidence="2 3">
    <name type="scientific">Planococcus versutus</name>
    <dbReference type="NCBI Taxonomy" id="1302659"/>
    <lineage>
        <taxon>Bacteria</taxon>
        <taxon>Bacillati</taxon>
        <taxon>Bacillota</taxon>
        <taxon>Bacilli</taxon>
        <taxon>Bacillales</taxon>
        <taxon>Caryophanaceae</taxon>
        <taxon>Planococcus</taxon>
    </lineage>
</organism>
<dbReference type="InterPro" id="IPR029442">
    <property type="entry name" value="GyrI-like"/>
</dbReference>
<gene>
    <name evidence="2" type="ORF">I858_011735</name>
</gene>
<dbReference type="Gene3D" id="3.20.80.10">
    <property type="entry name" value="Regulatory factor, effector binding domain"/>
    <property type="match status" value="1"/>
</dbReference>
<accession>A0A1B1S373</accession>
<evidence type="ECO:0000313" key="3">
    <source>
        <dbReference type="Proteomes" id="UP000053354"/>
    </source>
</evidence>
<dbReference type="Proteomes" id="UP000053354">
    <property type="component" value="Chromosome"/>
</dbReference>
<evidence type="ECO:0000313" key="2">
    <source>
        <dbReference type="EMBL" id="ANU27657.1"/>
    </source>
</evidence>
<dbReference type="OrthoDB" id="64208at2"/>
<dbReference type="InterPro" id="IPR011256">
    <property type="entry name" value="Reg_factor_effector_dom_sf"/>
</dbReference>
<dbReference type="SUPFAM" id="SSF55136">
    <property type="entry name" value="Probable bacterial effector-binding domain"/>
    <property type="match status" value="1"/>
</dbReference>
<name>A0A1B1S373_9BACL</name>
<dbReference type="InterPro" id="IPR010499">
    <property type="entry name" value="AraC_E-bd"/>
</dbReference>
<dbReference type="SMART" id="SM00871">
    <property type="entry name" value="AraC_E_bind"/>
    <property type="match status" value="1"/>
</dbReference>
<feature type="domain" description="AraC effector-binding" evidence="1">
    <location>
        <begin position="7"/>
        <end position="150"/>
    </location>
</feature>
<proteinExistence type="predicted"/>
<dbReference type="EMBL" id="CP016540">
    <property type="protein sequence ID" value="ANU27657.1"/>
    <property type="molecule type" value="Genomic_DNA"/>
</dbReference>
<dbReference type="KEGG" id="pll:I858_011735"/>